<proteinExistence type="predicted"/>
<dbReference type="InterPro" id="IPR027417">
    <property type="entry name" value="P-loop_NTPase"/>
</dbReference>
<feature type="domain" description="ABC transporter" evidence="4">
    <location>
        <begin position="2"/>
        <end position="245"/>
    </location>
</feature>
<evidence type="ECO:0000313" key="6">
    <source>
        <dbReference type="Proteomes" id="UP000294562"/>
    </source>
</evidence>
<protein>
    <submittedName>
        <fullName evidence="5">ABC transporter ATP-binding protein</fullName>
    </submittedName>
</protein>
<keyword evidence="1" id="KW-0813">Transport</keyword>
<gene>
    <name evidence="5" type="ORF">E2L05_04190</name>
</gene>
<sequence>MLETHDLTVRFGGHTAVDAVSCRFHTGELTAIVGPNGAGKTTFFNLVSGQVFPTSGRVTLSGADISRLSPAARTRRGIGRGFQQTNLFPGLTVTENVRLAVQARQRKGGRLLRLAQSDKQMGRETDALLSDVRLERMGRRLAAELSHGEQRMLEVALLMALQPSVYMFDEPTAGMSAEEAPLVLGLIDALRRDASKSILLVEHKLDVIRSLADRIVVLHNGKLVAQGAPDEVMGLKIVQDAYMGQDLVNV</sequence>
<dbReference type="InterPro" id="IPR003593">
    <property type="entry name" value="AAA+_ATPase"/>
</dbReference>
<evidence type="ECO:0000256" key="3">
    <source>
        <dbReference type="ARBA" id="ARBA00022840"/>
    </source>
</evidence>
<organism evidence="5 6">
    <name type="scientific">Meridianimarinicoccus aquatilis</name>
    <dbReference type="NCBI Taxonomy" id="2552766"/>
    <lineage>
        <taxon>Bacteria</taxon>
        <taxon>Pseudomonadati</taxon>
        <taxon>Pseudomonadota</taxon>
        <taxon>Alphaproteobacteria</taxon>
        <taxon>Rhodobacterales</taxon>
        <taxon>Paracoccaceae</taxon>
        <taxon>Meridianimarinicoccus</taxon>
    </lineage>
</organism>
<comment type="caution">
    <text evidence="5">The sequence shown here is derived from an EMBL/GenBank/DDBJ whole genome shotgun (WGS) entry which is preliminary data.</text>
</comment>
<evidence type="ECO:0000313" key="5">
    <source>
        <dbReference type="EMBL" id="TDL90770.1"/>
    </source>
</evidence>
<evidence type="ECO:0000256" key="2">
    <source>
        <dbReference type="ARBA" id="ARBA00022741"/>
    </source>
</evidence>
<dbReference type="GO" id="GO:0005886">
    <property type="term" value="C:plasma membrane"/>
    <property type="evidence" value="ECO:0007669"/>
    <property type="project" value="TreeGrafter"/>
</dbReference>
<dbReference type="PROSITE" id="PS00211">
    <property type="entry name" value="ABC_TRANSPORTER_1"/>
    <property type="match status" value="1"/>
</dbReference>
<dbReference type="Proteomes" id="UP000294562">
    <property type="component" value="Unassembled WGS sequence"/>
</dbReference>
<dbReference type="InterPro" id="IPR051120">
    <property type="entry name" value="ABC_AA/LPS_Transport"/>
</dbReference>
<dbReference type="InterPro" id="IPR003439">
    <property type="entry name" value="ABC_transporter-like_ATP-bd"/>
</dbReference>
<dbReference type="GO" id="GO:0005524">
    <property type="term" value="F:ATP binding"/>
    <property type="evidence" value="ECO:0007669"/>
    <property type="project" value="UniProtKB-KW"/>
</dbReference>
<dbReference type="OrthoDB" id="9806149at2"/>
<dbReference type="Gene3D" id="3.40.50.300">
    <property type="entry name" value="P-loop containing nucleotide triphosphate hydrolases"/>
    <property type="match status" value="1"/>
</dbReference>
<reference evidence="5 6" key="1">
    <citation type="submission" date="2019-03" db="EMBL/GenBank/DDBJ databases">
        <title>Rhodobacteraceae bacterium SM1902, a new member of the family Rhodobacteraceae isolated from Yantai.</title>
        <authorList>
            <person name="Sun Y."/>
        </authorList>
    </citation>
    <scope>NUCLEOTIDE SEQUENCE [LARGE SCALE GENOMIC DNA]</scope>
    <source>
        <strain evidence="5 6">SM1902</strain>
    </source>
</reference>
<dbReference type="GO" id="GO:0016887">
    <property type="term" value="F:ATP hydrolysis activity"/>
    <property type="evidence" value="ECO:0007669"/>
    <property type="project" value="InterPro"/>
</dbReference>
<dbReference type="PANTHER" id="PTHR45772">
    <property type="entry name" value="CONSERVED COMPONENT OF ABC TRANSPORTER FOR NATURAL AMINO ACIDS-RELATED"/>
    <property type="match status" value="1"/>
</dbReference>
<dbReference type="RefSeq" id="WP_133341684.1">
    <property type="nucleotide sequence ID" value="NZ_SMZO01000006.1"/>
</dbReference>
<dbReference type="PANTHER" id="PTHR45772:SF3">
    <property type="entry name" value="ABC TRANSPORTER ATP-BINDING PROTEIN"/>
    <property type="match status" value="1"/>
</dbReference>
<dbReference type="InterPro" id="IPR017871">
    <property type="entry name" value="ABC_transporter-like_CS"/>
</dbReference>
<dbReference type="PROSITE" id="PS50893">
    <property type="entry name" value="ABC_TRANSPORTER_2"/>
    <property type="match status" value="1"/>
</dbReference>
<name>A0A4R6B2D3_9RHOB</name>
<dbReference type="CDD" id="cd03219">
    <property type="entry name" value="ABC_Mj1267_LivG_branched"/>
    <property type="match status" value="1"/>
</dbReference>
<evidence type="ECO:0000256" key="1">
    <source>
        <dbReference type="ARBA" id="ARBA00022448"/>
    </source>
</evidence>
<dbReference type="Pfam" id="PF00005">
    <property type="entry name" value="ABC_tran"/>
    <property type="match status" value="1"/>
</dbReference>
<accession>A0A4R6B2D3</accession>
<dbReference type="EMBL" id="SMZO01000006">
    <property type="protein sequence ID" value="TDL90770.1"/>
    <property type="molecule type" value="Genomic_DNA"/>
</dbReference>
<dbReference type="SUPFAM" id="SSF52540">
    <property type="entry name" value="P-loop containing nucleoside triphosphate hydrolases"/>
    <property type="match status" value="1"/>
</dbReference>
<keyword evidence="3 5" id="KW-0067">ATP-binding</keyword>
<dbReference type="SMART" id="SM00382">
    <property type="entry name" value="AAA"/>
    <property type="match status" value="1"/>
</dbReference>
<keyword evidence="6" id="KW-1185">Reference proteome</keyword>
<keyword evidence="2" id="KW-0547">Nucleotide-binding</keyword>
<dbReference type="AlphaFoldDB" id="A0A4R6B2D3"/>
<evidence type="ECO:0000259" key="4">
    <source>
        <dbReference type="PROSITE" id="PS50893"/>
    </source>
</evidence>